<evidence type="ECO:0000313" key="2">
    <source>
        <dbReference type="Proteomes" id="UP000257039"/>
    </source>
</evidence>
<keyword evidence="2" id="KW-1185">Reference proteome</keyword>
<comment type="caution">
    <text evidence="1">The sequence shown here is derived from an EMBL/GenBank/DDBJ whole genome shotgun (WGS) entry which is preliminary data.</text>
</comment>
<gene>
    <name evidence="1" type="ORF">B9G39_15740</name>
</gene>
<organism evidence="1 2">
    <name type="scientific">Zooshikella ganghwensis</name>
    <dbReference type="NCBI Taxonomy" id="202772"/>
    <lineage>
        <taxon>Bacteria</taxon>
        <taxon>Pseudomonadati</taxon>
        <taxon>Pseudomonadota</taxon>
        <taxon>Gammaproteobacteria</taxon>
        <taxon>Oceanospirillales</taxon>
        <taxon>Zooshikellaceae</taxon>
        <taxon>Zooshikella</taxon>
    </lineage>
</organism>
<name>A0A4P9VMW5_9GAMM</name>
<proteinExistence type="predicted"/>
<dbReference type="EMBL" id="NDXW01000001">
    <property type="protein sequence ID" value="RDH44768.1"/>
    <property type="molecule type" value="Genomic_DNA"/>
</dbReference>
<evidence type="ECO:0000313" key="1">
    <source>
        <dbReference type="EMBL" id="RDH44768.1"/>
    </source>
</evidence>
<dbReference type="Proteomes" id="UP000257039">
    <property type="component" value="Unassembled WGS sequence"/>
</dbReference>
<sequence>MNWQVRRHNRRVNHRNWWRRYFWFQDEYYAKFAVYRAAAFCEEHYGLVPELIKERPIKKSVWALSSAKVNKWLNTVPPYKRRR</sequence>
<protein>
    <submittedName>
        <fullName evidence="1">Uncharacterized protein</fullName>
    </submittedName>
</protein>
<accession>A0A4P9VMW5</accession>
<dbReference type="AlphaFoldDB" id="A0A4P9VMW5"/>
<reference evidence="1 2" key="1">
    <citation type="submission" date="2017-04" db="EMBL/GenBank/DDBJ databases">
        <title>Draft genome sequence of Zooshikella ganghwensis VG4 isolated from Red Sea sediments.</title>
        <authorList>
            <person name="Rehman Z."/>
            <person name="Alam I."/>
            <person name="Kamau A."/>
            <person name="Bajic V."/>
            <person name="Leiknes T."/>
        </authorList>
    </citation>
    <scope>NUCLEOTIDE SEQUENCE [LARGE SCALE GENOMIC DNA]</scope>
    <source>
        <strain evidence="1 2">VG4</strain>
    </source>
</reference>